<feature type="transmembrane region" description="Helical" evidence="1">
    <location>
        <begin position="292"/>
        <end position="311"/>
    </location>
</feature>
<feature type="transmembrane region" description="Helical" evidence="1">
    <location>
        <begin position="422"/>
        <end position="441"/>
    </location>
</feature>
<feature type="transmembrane region" description="Helical" evidence="1">
    <location>
        <begin position="593"/>
        <end position="612"/>
    </location>
</feature>
<feature type="transmembrane region" description="Helical" evidence="1">
    <location>
        <begin position="377"/>
        <end position="410"/>
    </location>
</feature>
<keyword evidence="1" id="KW-1133">Transmembrane helix</keyword>
<sequence>MDMWKKSEILNNKKFRILLLLEVLLLLVPVIGILRGNKTISTLSDAQVTTEEGVVREENGYSVDGSINIDGPWLEMSGFSMAPGTYCYYVTYESEDNGVNKINITSNGKIYRELLENELSLYSGRTESSCEVYVTSRLKADEVNIHADYYGTGKLTITDIRLVKTTASYRMLLVMFLLGFLLLDSMIMLYVYMGKYPLALEKKLVYFGIPALAILASLPLFVDYIIVGANLGFHLLRIEFLGQSMAQGIFPTRVEPMWLYGHGYANSLFYCDTFLVIPALLRLIGFPMSVSYGGYIFLVNLATAIVAYISFRGIFRDRMTGMLGSMLYTLAPYRVYNIYNRSAVGEYTAMIFLPLLCYGFYLIFAEDTEKKEYRHYWLLPVLGFSGIIQSHVLSCEIAGAFTILLCLLCIRKVFRKKTFLELVKVVVGTVLANIWFLLPMLDMMLADQYRYSNNSGVYIQDRGILGAQIFFTMQNAGSNSRFQELGMVDTEPIYIGAAVLLGVIVYFAIRNREKEQDPAHDKAAKVAFVLGCVAIAVSTYYFPWNALKEANSVLELLTTMIQFPTRLTIIAAIAMTLVACTAGYWMLRWKDKVVKYIFFAAICGGCILFSMYQTNDLLLTRDQPLRLNSMASMGHSGILGAEYLPLDVEWDFYYHDAWPSDGVTVEAFEKENLNTLTTVTTSAEDGDHYIDLPMLLYKGYHAKDAATGEVFPVTVGGNGHVRAILPAGYQGTVKVWYSGMWYWRVAEGITFLFWAFVFAGKVVQWKKLRKTK</sequence>
<proteinExistence type="predicted"/>
<feature type="transmembrane region" description="Helical" evidence="1">
    <location>
        <begin position="741"/>
        <end position="763"/>
    </location>
</feature>
<accession>A0A6L5YKM6</accession>
<gene>
    <name evidence="2" type="ORF">FYJ59_10505</name>
</gene>
<comment type="caution">
    <text evidence="2">The sequence shown here is derived from an EMBL/GenBank/DDBJ whole genome shotgun (WGS) entry which is preliminary data.</text>
</comment>
<name>A0A6L5YKM6_9FIRM</name>
<feature type="transmembrane region" description="Helical" evidence="1">
    <location>
        <begin position="563"/>
        <end position="586"/>
    </location>
</feature>
<feature type="transmembrane region" description="Helical" evidence="1">
    <location>
        <begin position="204"/>
        <end position="227"/>
    </location>
</feature>
<dbReference type="AlphaFoldDB" id="A0A6L5YKM6"/>
<feature type="transmembrane region" description="Helical" evidence="1">
    <location>
        <begin position="267"/>
        <end position="285"/>
    </location>
</feature>
<keyword evidence="1" id="KW-0812">Transmembrane</keyword>
<evidence type="ECO:0000256" key="1">
    <source>
        <dbReference type="SAM" id="Phobius"/>
    </source>
</evidence>
<keyword evidence="3" id="KW-1185">Reference proteome</keyword>
<feature type="transmembrane region" description="Helical" evidence="1">
    <location>
        <begin position="171"/>
        <end position="192"/>
    </location>
</feature>
<reference evidence="2 3" key="1">
    <citation type="submission" date="2019-08" db="EMBL/GenBank/DDBJ databases">
        <title>In-depth cultivation of the pig gut microbiome towards novel bacterial diversity and tailored functional studies.</title>
        <authorList>
            <person name="Wylensek D."/>
            <person name="Hitch T.C.A."/>
            <person name="Clavel T."/>
        </authorList>
    </citation>
    <scope>NUCLEOTIDE SEQUENCE [LARGE SCALE GENOMIC DNA]</scope>
    <source>
        <strain evidence="2 3">WCA3-601-WT-6H</strain>
    </source>
</reference>
<evidence type="ECO:0000313" key="2">
    <source>
        <dbReference type="EMBL" id="MST58659.1"/>
    </source>
</evidence>
<dbReference type="Proteomes" id="UP000476055">
    <property type="component" value="Unassembled WGS sequence"/>
</dbReference>
<feature type="transmembrane region" description="Helical" evidence="1">
    <location>
        <begin position="347"/>
        <end position="365"/>
    </location>
</feature>
<protein>
    <submittedName>
        <fullName evidence="2">YfhO family protein</fullName>
    </submittedName>
</protein>
<dbReference type="RefSeq" id="WP_154496902.1">
    <property type="nucleotide sequence ID" value="NZ_VUMU01000013.1"/>
</dbReference>
<dbReference type="EMBL" id="VUMU01000013">
    <property type="protein sequence ID" value="MST58659.1"/>
    <property type="molecule type" value="Genomic_DNA"/>
</dbReference>
<feature type="transmembrane region" description="Helical" evidence="1">
    <location>
        <begin position="523"/>
        <end position="543"/>
    </location>
</feature>
<evidence type="ECO:0000313" key="3">
    <source>
        <dbReference type="Proteomes" id="UP000476055"/>
    </source>
</evidence>
<organism evidence="2 3">
    <name type="scientific">Waltera intestinalis</name>
    <dbReference type="NCBI Taxonomy" id="2606635"/>
    <lineage>
        <taxon>Bacteria</taxon>
        <taxon>Bacillati</taxon>
        <taxon>Bacillota</taxon>
        <taxon>Clostridia</taxon>
        <taxon>Lachnospirales</taxon>
        <taxon>Lachnospiraceae</taxon>
        <taxon>Waltera</taxon>
    </lineage>
</organism>
<feature type="transmembrane region" description="Helical" evidence="1">
    <location>
        <begin position="493"/>
        <end position="511"/>
    </location>
</feature>
<keyword evidence="1" id="KW-0472">Membrane</keyword>